<protein>
    <recommendedName>
        <fullName evidence="2">C2H2-type domain-containing protein</fullName>
    </recommendedName>
</protein>
<evidence type="ECO:0000313" key="3">
    <source>
        <dbReference type="EnsemblMetazoa" id="GPAI043209-PA"/>
    </source>
</evidence>
<dbReference type="AlphaFoldDB" id="A0A1B0AEI6"/>
<evidence type="ECO:0000256" key="1">
    <source>
        <dbReference type="PROSITE-ProRule" id="PRU00042"/>
    </source>
</evidence>
<dbReference type="STRING" id="7398.A0A1B0AEI6"/>
<evidence type="ECO:0000313" key="4">
    <source>
        <dbReference type="Proteomes" id="UP000092445"/>
    </source>
</evidence>
<dbReference type="VEuPathDB" id="VectorBase:GPAI043209"/>
<dbReference type="PROSITE" id="PS00028">
    <property type="entry name" value="ZINC_FINGER_C2H2_1"/>
    <property type="match status" value="1"/>
</dbReference>
<reference evidence="4" key="1">
    <citation type="submission" date="2014-03" db="EMBL/GenBank/DDBJ databases">
        <authorList>
            <person name="Aksoy S."/>
            <person name="Warren W."/>
            <person name="Wilson R.K."/>
        </authorList>
    </citation>
    <scope>NUCLEOTIDE SEQUENCE [LARGE SCALE GENOMIC DNA]</scope>
    <source>
        <strain evidence="4">IAEA</strain>
    </source>
</reference>
<dbReference type="PROSITE" id="PS50157">
    <property type="entry name" value="ZINC_FINGER_C2H2_2"/>
    <property type="match status" value="1"/>
</dbReference>
<feature type="domain" description="C2H2-type" evidence="2">
    <location>
        <begin position="45"/>
        <end position="73"/>
    </location>
</feature>
<organism evidence="3 4">
    <name type="scientific">Glossina pallidipes</name>
    <name type="common">Tsetse fly</name>
    <dbReference type="NCBI Taxonomy" id="7398"/>
    <lineage>
        <taxon>Eukaryota</taxon>
        <taxon>Metazoa</taxon>
        <taxon>Ecdysozoa</taxon>
        <taxon>Arthropoda</taxon>
        <taxon>Hexapoda</taxon>
        <taxon>Insecta</taxon>
        <taxon>Pterygota</taxon>
        <taxon>Neoptera</taxon>
        <taxon>Endopterygota</taxon>
        <taxon>Diptera</taxon>
        <taxon>Brachycera</taxon>
        <taxon>Muscomorpha</taxon>
        <taxon>Hippoboscoidea</taxon>
        <taxon>Glossinidae</taxon>
        <taxon>Glossina</taxon>
    </lineage>
</organism>
<keyword evidence="1" id="KW-0479">Metal-binding</keyword>
<keyword evidence="1" id="KW-0863">Zinc-finger</keyword>
<proteinExistence type="predicted"/>
<keyword evidence="1" id="KW-0862">Zinc</keyword>
<name>A0A1B0AEI6_GLOPL</name>
<accession>A0A1B0AEI6</accession>
<dbReference type="GO" id="GO:0008270">
    <property type="term" value="F:zinc ion binding"/>
    <property type="evidence" value="ECO:0007669"/>
    <property type="project" value="UniProtKB-KW"/>
</dbReference>
<dbReference type="Proteomes" id="UP000092445">
    <property type="component" value="Unassembled WGS sequence"/>
</dbReference>
<dbReference type="EnsemblMetazoa" id="GPAI043209-RA">
    <property type="protein sequence ID" value="GPAI043209-PA"/>
    <property type="gene ID" value="GPAI043209"/>
</dbReference>
<reference evidence="3" key="2">
    <citation type="submission" date="2020-05" db="UniProtKB">
        <authorList>
            <consortium name="EnsemblMetazoa"/>
        </authorList>
    </citation>
    <scope>IDENTIFICATION</scope>
    <source>
        <strain evidence="3">IAEA</strain>
    </source>
</reference>
<evidence type="ECO:0000259" key="2">
    <source>
        <dbReference type="PROSITE" id="PS50157"/>
    </source>
</evidence>
<dbReference type="InterPro" id="IPR013087">
    <property type="entry name" value="Znf_C2H2_type"/>
</dbReference>
<sequence>MKGRHCSLICSCPHCANTGQDNSDREMLTLTDFEAHVEVHRGHAYICFHCLETFKYENDLRNHAEIVHQLSEIRLEQIRCNIMIQETYVANSVQYSNIKNKLIHVLLSPQHLARCIRQCRRSPCLLFHLNCLSFPAVHHEYCLH</sequence>
<keyword evidence="4" id="KW-1185">Reference proteome</keyword>